<dbReference type="InterPro" id="IPR015421">
    <property type="entry name" value="PyrdxlP-dep_Trfase_major"/>
</dbReference>
<evidence type="ECO:0000313" key="5">
    <source>
        <dbReference type="EMBL" id="GGO36713.1"/>
    </source>
</evidence>
<dbReference type="InterPro" id="IPR015424">
    <property type="entry name" value="PyrdxlP-dep_Trfase"/>
</dbReference>
<keyword evidence="6" id="KW-1185">Reference proteome</keyword>
<keyword evidence="2" id="KW-0663">Pyridoxal phosphate</keyword>
<dbReference type="Proteomes" id="UP000598196">
    <property type="component" value="Unassembled WGS sequence"/>
</dbReference>
<organism evidence="5 6">
    <name type="scientific">Gemmobacter aquaticus</name>
    <dbReference type="NCBI Taxonomy" id="490185"/>
    <lineage>
        <taxon>Bacteria</taxon>
        <taxon>Pseudomonadati</taxon>
        <taxon>Pseudomonadota</taxon>
        <taxon>Alphaproteobacteria</taxon>
        <taxon>Rhodobacterales</taxon>
        <taxon>Paracoccaceae</taxon>
        <taxon>Gemmobacter</taxon>
    </lineage>
</organism>
<dbReference type="OrthoDB" id="9799304at2"/>
<dbReference type="InterPro" id="IPR004839">
    <property type="entry name" value="Aminotransferase_I/II_large"/>
</dbReference>
<dbReference type="EMBL" id="BMLP01000007">
    <property type="protein sequence ID" value="GGO36713.1"/>
    <property type="molecule type" value="Genomic_DNA"/>
</dbReference>
<feature type="domain" description="Aminotransferase class I/classII large" evidence="4">
    <location>
        <begin position="126"/>
        <end position="314"/>
    </location>
</feature>
<evidence type="ECO:0000256" key="2">
    <source>
        <dbReference type="ARBA" id="ARBA00022898"/>
    </source>
</evidence>
<dbReference type="SUPFAM" id="SSF53383">
    <property type="entry name" value="PLP-dependent transferases"/>
    <property type="match status" value="1"/>
</dbReference>
<protein>
    <recommendedName>
        <fullName evidence="3">Aminotransferase</fullName>
        <ecNumber evidence="3">2.6.1.-</ecNumber>
    </recommendedName>
</protein>
<dbReference type="Pfam" id="PF00155">
    <property type="entry name" value="Aminotran_1_2"/>
    <property type="match status" value="1"/>
</dbReference>
<dbReference type="InterPro" id="IPR004838">
    <property type="entry name" value="NHTrfase_class1_PyrdxlP-BS"/>
</dbReference>
<dbReference type="GO" id="GO:0030170">
    <property type="term" value="F:pyridoxal phosphate binding"/>
    <property type="evidence" value="ECO:0007669"/>
    <property type="project" value="InterPro"/>
</dbReference>
<comment type="cofactor">
    <cofactor evidence="1 3">
        <name>pyridoxal 5'-phosphate</name>
        <dbReference type="ChEBI" id="CHEBI:597326"/>
    </cofactor>
</comment>
<dbReference type="PROSITE" id="PS00105">
    <property type="entry name" value="AA_TRANSFER_CLASS_1"/>
    <property type="match status" value="1"/>
</dbReference>
<dbReference type="PANTHER" id="PTHR42885:SF1">
    <property type="entry name" value="THREONINE-PHOSPHATE DECARBOXYLASE"/>
    <property type="match status" value="1"/>
</dbReference>
<evidence type="ECO:0000256" key="1">
    <source>
        <dbReference type="ARBA" id="ARBA00001933"/>
    </source>
</evidence>
<keyword evidence="3" id="KW-0032">Aminotransferase</keyword>
<comment type="caution">
    <text evidence="5">The sequence shown here is derived from an EMBL/GenBank/DDBJ whole genome shotgun (WGS) entry which is preliminary data.</text>
</comment>
<comment type="similarity">
    <text evidence="3">Belongs to the class-I pyridoxal-phosphate-dependent aminotransferase family.</text>
</comment>
<evidence type="ECO:0000313" key="6">
    <source>
        <dbReference type="Proteomes" id="UP000598196"/>
    </source>
</evidence>
<evidence type="ECO:0000256" key="3">
    <source>
        <dbReference type="RuleBase" id="RU000481"/>
    </source>
</evidence>
<dbReference type="InterPro" id="IPR015422">
    <property type="entry name" value="PyrdxlP-dep_Trfase_small"/>
</dbReference>
<keyword evidence="3" id="KW-0808">Transferase</keyword>
<evidence type="ECO:0000259" key="4">
    <source>
        <dbReference type="Pfam" id="PF00155"/>
    </source>
</evidence>
<dbReference type="EC" id="2.6.1.-" evidence="3"/>
<accession>A0A917YLP8</accession>
<name>A0A917YLP8_9RHOB</name>
<dbReference type="Gene3D" id="3.40.640.10">
    <property type="entry name" value="Type I PLP-dependent aspartate aminotransferase-like (Major domain)"/>
    <property type="match status" value="1"/>
</dbReference>
<dbReference type="PANTHER" id="PTHR42885">
    <property type="entry name" value="HISTIDINOL-PHOSPHATE AMINOTRANSFERASE-RELATED"/>
    <property type="match status" value="1"/>
</dbReference>
<sequence>MAQTADHGGGIDAAARQYGGARSDWIDLSTGINPEPYPIAALPADAWTALPDSAALGSLLAAARRFWRVPDAAEVVAAPGASALIARIPALCPAPAYVPGPTYNEHARAFHNAGLPVTDATAPVHVHVHPNNPDGKLWPESVRGTQLTVVDESFGDIAPETSMIARTAYPGTLVLKSFGKFWGLAGMRLGFAIGHPETLRGPNGRLADMIGPWAVSGPALAIGAAALSDLVWAETTRARLAQDATRLDAMVCARGARLVGGTTLFRLYQVEDAALWQDRLARQRIWSRIFPYSGTWLRLGLPPAHGWDRLEQALATMTETAA</sequence>
<dbReference type="GO" id="GO:0008483">
    <property type="term" value="F:transaminase activity"/>
    <property type="evidence" value="ECO:0007669"/>
    <property type="project" value="UniProtKB-KW"/>
</dbReference>
<dbReference type="Gene3D" id="3.90.1150.10">
    <property type="entry name" value="Aspartate Aminotransferase, domain 1"/>
    <property type="match status" value="1"/>
</dbReference>
<reference evidence="5 6" key="1">
    <citation type="journal article" date="2014" name="Int. J. Syst. Evol. Microbiol.">
        <title>Complete genome sequence of Corynebacterium casei LMG S-19264T (=DSM 44701T), isolated from a smear-ripened cheese.</title>
        <authorList>
            <consortium name="US DOE Joint Genome Institute (JGI-PGF)"/>
            <person name="Walter F."/>
            <person name="Albersmeier A."/>
            <person name="Kalinowski J."/>
            <person name="Ruckert C."/>
        </authorList>
    </citation>
    <scope>NUCLEOTIDE SEQUENCE [LARGE SCALE GENOMIC DNA]</scope>
    <source>
        <strain evidence="5 6">CGMCC 1.7029</strain>
    </source>
</reference>
<dbReference type="AlphaFoldDB" id="A0A917YLP8"/>
<gene>
    <name evidence="5" type="primary">cobC</name>
    <name evidence="5" type="ORF">GCM10010991_31140</name>
</gene>
<dbReference type="RefSeq" id="WP_146287805.1">
    <property type="nucleotide sequence ID" value="NZ_BMLP01000007.1"/>
</dbReference>
<proteinExistence type="inferred from homology"/>